<accession>A0A540K7B6</accession>
<dbReference type="EMBL" id="VIEB01001975">
    <property type="protein sequence ID" value="TQD70123.1"/>
    <property type="molecule type" value="Genomic_DNA"/>
</dbReference>
<evidence type="ECO:0000313" key="1">
    <source>
        <dbReference type="EMBL" id="TQD70123.1"/>
    </source>
</evidence>
<organism evidence="1 2">
    <name type="scientific">Malus baccata</name>
    <name type="common">Siberian crab apple</name>
    <name type="synonym">Pyrus baccata</name>
    <dbReference type="NCBI Taxonomy" id="106549"/>
    <lineage>
        <taxon>Eukaryota</taxon>
        <taxon>Viridiplantae</taxon>
        <taxon>Streptophyta</taxon>
        <taxon>Embryophyta</taxon>
        <taxon>Tracheophyta</taxon>
        <taxon>Spermatophyta</taxon>
        <taxon>Magnoliopsida</taxon>
        <taxon>eudicotyledons</taxon>
        <taxon>Gunneridae</taxon>
        <taxon>Pentapetalae</taxon>
        <taxon>rosids</taxon>
        <taxon>fabids</taxon>
        <taxon>Rosales</taxon>
        <taxon>Rosaceae</taxon>
        <taxon>Amygdaloideae</taxon>
        <taxon>Maleae</taxon>
        <taxon>Malus</taxon>
    </lineage>
</organism>
<keyword evidence="2" id="KW-1185">Reference proteome</keyword>
<proteinExistence type="predicted"/>
<protein>
    <submittedName>
        <fullName evidence="1">Uncharacterized protein</fullName>
    </submittedName>
</protein>
<dbReference type="Proteomes" id="UP000315295">
    <property type="component" value="Unassembled WGS sequence"/>
</dbReference>
<name>A0A540K7B6_MALBA</name>
<gene>
    <name evidence="1" type="ORF">C1H46_044344</name>
</gene>
<dbReference type="AlphaFoldDB" id="A0A540K7B6"/>
<sequence>MASMGSCRRVLKEVRVDEFRRSVQGMLPRGPVPPSGPSPCHNKLSPFRHTELSYNHNDYVICP</sequence>
<reference evidence="1 2" key="1">
    <citation type="journal article" date="2019" name="G3 (Bethesda)">
        <title>Sequencing of a Wild Apple (Malus baccata) Genome Unravels the Differences Between Cultivated and Wild Apple Species Regarding Disease Resistance and Cold Tolerance.</title>
        <authorList>
            <person name="Chen X."/>
        </authorList>
    </citation>
    <scope>NUCLEOTIDE SEQUENCE [LARGE SCALE GENOMIC DNA]</scope>
    <source>
        <strain evidence="2">cv. Shandingzi</strain>
        <tissue evidence="1">Leaves</tissue>
    </source>
</reference>
<comment type="caution">
    <text evidence="1">The sequence shown here is derived from an EMBL/GenBank/DDBJ whole genome shotgun (WGS) entry which is preliminary data.</text>
</comment>
<evidence type="ECO:0000313" key="2">
    <source>
        <dbReference type="Proteomes" id="UP000315295"/>
    </source>
</evidence>